<dbReference type="PANTHER" id="PTHR33317:SF4">
    <property type="entry name" value="POLYNUCLEOTIDYL TRANSFERASE, RIBONUCLEASE H-LIKE SUPERFAMILY PROTEIN"/>
    <property type="match status" value="1"/>
</dbReference>
<sequence length="137" mass="15760">RPEFALRGKKRVGIAISDALCVISQPLLTLKVKSQKDLIKRLKCIIKENNIGLVIIGDPISHTGELTEMSQEVRRFLKKFRKSIDVEVKLWDERFTSRYALEIVKDMGLKKQRDKIDQIAASIMLDEYLKSQTICTI</sequence>
<evidence type="ECO:0000256" key="3">
    <source>
        <dbReference type="ARBA" id="ARBA00022722"/>
    </source>
</evidence>
<evidence type="ECO:0000259" key="5">
    <source>
        <dbReference type="SMART" id="SM00732"/>
    </source>
</evidence>
<name>X1NI24_9ZZZZ</name>
<organism evidence="6">
    <name type="scientific">marine sediment metagenome</name>
    <dbReference type="NCBI Taxonomy" id="412755"/>
    <lineage>
        <taxon>unclassified sequences</taxon>
        <taxon>metagenomes</taxon>
        <taxon>ecological metagenomes</taxon>
    </lineage>
</organism>
<evidence type="ECO:0000313" key="6">
    <source>
        <dbReference type="EMBL" id="GAI26440.1"/>
    </source>
</evidence>
<feature type="domain" description="YqgF/RNase H-like" evidence="5">
    <location>
        <begin position="8"/>
        <end position="100"/>
    </location>
</feature>
<dbReference type="HAMAP" id="MF_00651">
    <property type="entry name" value="Nuclease_YqgF"/>
    <property type="match status" value="1"/>
</dbReference>
<feature type="non-terminal residue" evidence="6">
    <location>
        <position position="1"/>
    </location>
</feature>
<keyword evidence="3" id="KW-0540">Nuclease</keyword>
<dbReference type="GO" id="GO:0000967">
    <property type="term" value="P:rRNA 5'-end processing"/>
    <property type="evidence" value="ECO:0007669"/>
    <property type="project" value="TreeGrafter"/>
</dbReference>
<dbReference type="CDD" id="cd16964">
    <property type="entry name" value="YqgF"/>
    <property type="match status" value="1"/>
</dbReference>
<proteinExistence type="inferred from homology"/>
<keyword evidence="1" id="KW-0963">Cytoplasm</keyword>
<dbReference type="PANTHER" id="PTHR33317">
    <property type="entry name" value="POLYNUCLEOTIDYL TRANSFERASE, RIBONUCLEASE H-LIKE SUPERFAMILY PROTEIN"/>
    <property type="match status" value="1"/>
</dbReference>
<dbReference type="InterPro" id="IPR005227">
    <property type="entry name" value="YqgF"/>
</dbReference>
<keyword evidence="2" id="KW-0690">Ribosome biogenesis</keyword>
<reference evidence="6" key="1">
    <citation type="journal article" date="2014" name="Front. Microbiol.">
        <title>High frequency of phylogenetically diverse reductive dehalogenase-homologous genes in deep subseafloor sedimentary metagenomes.</title>
        <authorList>
            <person name="Kawai M."/>
            <person name="Futagami T."/>
            <person name="Toyoda A."/>
            <person name="Takaki Y."/>
            <person name="Nishi S."/>
            <person name="Hori S."/>
            <person name="Arai W."/>
            <person name="Tsubouchi T."/>
            <person name="Morono Y."/>
            <person name="Uchiyama I."/>
            <person name="Ito T."/>
            <person name="Fujiyama A."/>
            <person name="Inagaki F."/>
            <person name="Takami H."/>
        </authorList>
    </citation>
    <scope>NUCLEOTIDE SEQUENCE</scope>
    <source>
        <strain evidence="6">Expedition CK06-06</strain>
    </source>
</reference>
<dbReference type="NCBIfam" id="TIGR00250">
    <property type="entry name" value="RNAse_H_YqgF"/>
    <property type="match status" value="1"/>
</dbReference>
<dbReference type="SMART" id="SM00732">
    <property type="entry name" value="YqgFc"/>
    <property type="match status" value="1"/>
</dbReference>
<keyword evidence="4" id="KW-0378">Hydrolase</keyword>
<dbReference type="GO" id="GO:0005829">
    <property type="term" value="C:cytosol"/>
    <property type="evidence" value="ECO:0007669"/>
    <property type="project" value="TreeGrafter"/>
</dbReference>
<dbReference type="GO" id="GO:0004518">
    <property type="term" value="F:nuclease activity"/>
    <property type="evidence" value="ECO:0007669"/>
    <property type="project" value="UniProtKB-KW"/>
</dbReference>
<comment type="caution">
    <text evidence="6">The sequence shown here is derived from an EMBL/GenBank/DDBJ whole genome shotgun (WGS) entry which is preliminary data.</text>
</comment>
<dbReference type="AlphaFoldDB" id="X1NI24"/>
<dbReference type="InterPro" id="IPR037027">
    <property type="entry name" value="YqgF/RNaseH-like_dom_sf"/>
</dbReference>
<dbReference type="Gene3D" id="3.30.420.140">
    <property type="entry name" value="YqgF/RNase H-like domain"/>
    <property type="match status" value="1"/>
</dbReference>
<dbReference type="InterPro" id="IPR006641">
    <property type="entry name" value="YqgF/RNaseH-like_dom"/>
</dbReference>
<accession>X1NI24</accession>
<evidence type="ECO:0000256" key="1">
    <source>
        <dbReference type="ARBA" id="ARBA00022490"/>
    </source>
</evidence>
<protein>
    <recommendedName>
        <fullName evidence="5">YqgF/RNase H-like domain-containing protein</fullName>
    </recommendedName>
</protein>
<dbReference type="GO" id="GO:0016787">
    <property type="term" value="F:hydrolase activity"/>
    <property type="evidence" value="ECO:0007669"/>
    <property type="project" value="UniProtKB-KW"/>
</dbReference>
<evidence type="ECO:0000256" key="2">
    <source>
        <dbReference type="ARBA" id="ARBA00022517"/>
    </source>
</evidence>
<dbReference type="Pfam" id="PF03652">
    <property type="entry name" value="RuvX"/>
    <property type="match status" value="1"/>
</dbReference>
<gene>
    <name evidence="6" type="ORF">S06H3_32067</name>
</gene>
<dbReference type="EMBL" id="BARV01019034">
    <property type="protein sequence ID" value="GAI26440.1"/>
    <property type="molecule type" value="Genomic_DNA"/>
</dbReference>
<evidence type="ECO:0000256" key="4">
    <source>
        <dbReference type="ARBA" id="ARBA00022801"/>
    </source>
</evidence>
<dbReference type="SUPFAM" id="SSF53098">
    <property type="entry name" value="Ribonuclease H-like"/>
    <property type="match status" value="1"/>
</dbReference>
<dbReference type="InterPro" id="IPR012337">
    <property type="entry name" value="RNaseH-like_sf"/>
</dbReference>